<evidence type="ECO:0008006" key="5">
    <source>
        <dbReference type="Google" id="ProtNLM"/>
    </source>
</evidence>
<evidence type="ECO:0000313" key="3">
    <source>
        <dbReference type="Proteomes" id="UP000029922"/>
    </source>
</evidence>
<proteinExistence type="predicted"/>
<sequence length="228" mass="26512">MRISYKILPTSLLYFFIYIESSFAARPFNTDDANIVGKNQCQLETWIEAHKYQSSEIWALPSCNFFWDIEISLGGMMGLKTNSLQFQVKKLFVDTSKKGWGIGATIGNTYNYLDIKEHSNDIYFYIPATIELLDARFIWHINVGYNIQSFRDSIWTLGIGMEVALMSNNMYIVGEVYYVRFDPVIYQIGLRTWLIKDILQLDSTYGNNFYGKNHFVSLGFRILTEKLL</sequence>
<evidence type="ECO:0000313" key="4">
    <source>
        <dbReference type="Proteomes" id="UP000255139"/>
    </source>
</evidence>
<keyword evidence="4" id="KW-1185">Reference proteome</keyword>
<dbReference type="EMBL" id="JRPD02000014">
    <property type="protein sequence ID" value="TLD99862.1"/>
    <property type="molecule type" value="Genomic_DNA"/>
</dbReference>
<name>A0A377PWR3_9HELI</name>
<dbReference type="AlphaFoldDB" id="A0A377PWR3"/>
<protein>
    <recommendedName>
        <fullName evidence="5">Outer membrane protein</fullName>
    </recommendedName>
</protein>
<dbReference type="STRING" id="216.LS73_07705"/>
<gene>
    <name evidence="2" type="ORF">LS73_006665</name>
    <name evidence="1" type="ORF">NCTC12714_01740</name>
</gene>
<dbReference type="Proteomes" id="UP000029922">
    <property type="component" value="Unassembled WGS sequence"/>
</dbReference>
<organism evidence="1 4">
    <name type="scientific">Helicobacter muridarum</name>
    <dbReference type="NCBI Taxonomy" id="216"/>
    <lineage>
        <taxon>Bacteria</taxon>
        <taxon>Pseudomonadati</taxon>
        <taxon>Campylobacterota</taxon>
        <taxon>Epsilonproteobacteria</taxon>
        <taxon>Campylobacterales</taxon>
        <taxon>Helicobacteraceae</taxon>
        <taxon>Helicobacter</taxon>
    </lineage>
</organism>
<reference evidence="1 4" key="2">
    <citation type="submission" date="2018-06" db="EMBL/GenBank/DDBJ databases">
        <authorList>
            <consortium name="Pathogen Informatics"/>
            <person name="Doyle S."/>
        </authorList>
    </citation>
    <scope>NUCLEOTIDE SEQUENCE [LARGE SCALE GENOMIC DNA]</scope>
    <source>
        <strain evidence="1 4">NCTC12714</strain>
    </source>
</reference>
<accession>A0A377PWR3</accession>
<reference evidence="2 3" key="1">
    <citation type="journal article" date="2014" name="Genome Announc.">
        <title>Draft genome sequences of eight enterohepatic helicobacter species isolated from both laboratory and wild rodents.</title>
        <authorList>
            <person name="Sheh A."/>
            <person name="Shen Z."/>
            <person name="Fox J.G."/>
        </authorList>
    </citation>
    <scope>NUCLEOTIDE SEQUENCE [LARGE SCALE GENOMIC DNA]</scope>
    <source>
        <strain evidence="2 3">ST1</strain>
    </source>
</reference>
<dbReference type="RefSeq" id="WP_104692175.1">
    <property type="nucleotide sequence ID" value="NZ_FZML01000011.1"/>
</dbReference>
<evidence type="ECO:0000313" key="1">
    <source>
        <dbReference type="EMBL" id="STQ86929.1"/>
    </source>
</evidence>
<evidence type="ECO:0000313" key="2">
    <source>
        <dbReference type="EMBL" id="TLD99862.1"/>
    </source>
</evidence>
<dbReference type="OrthoDB" id="8526647at2"/>
<dbReference type="EMBL" id="UGJE01000002">
    <property type="protein sequence ID" value="STQ86929.1"/>
    <property type="molecule type" value="Genomic_DNA"/>
</dbReference>
<dbReference type="Proteomes" id="UP000255139">
    <property type="component" value="Unassembled WGS sequence"/>
</dbReference>